<dbReference type="SUPFAM" id="SSF81923">
    <property type="entry name" value="Double Clp-N motif"/>
    <property type="match status" value="1"/>
</dbReference>
<gene>
    <name evidence="2" type="ORF">SAMN05216429_101111</name>
</gene>
<keyword evidence="3" id="KW-1185">Reference proteome</keyword>
<accession>A0A1I3P887</accession>
<name>A0A1I3P887_9GAMM</name>
<dbReference type="Gene3D" id="1.10.1780.10">
    <property type="entry name" value="Clp, N-terminal domain"/>
    <property type="match status" value="1"/>
</dbReference>
<evidence type="ECO:0000256" key="1">
    <source>
        <dbReference type="SAM" id="MobiDB-lite"/>
    </source>
</evidence>
<organism evidence="2 3">
    <name type="scientific">Marinobacter persicus</name>
    <dbReference type="NCBI Taxonomy" id="930118"/>
    <lineage>
        <taxon>Bacteria</taxon>
        <taxon>Pseudomonadati</taxon>
        <taxon>Pseudomonadota</taxon>
        <taxon>Gammaproteobacteria</taxon>
        <taxon>Pseudomonadales</taxon>
        <taxon>Marinobacteraceae</taxon>
        <taxon>Marinobacter</taxon>
    </lineage>
</organism>
<dbReference type="RefSeq" id="WP_091700322.1">
    <property type="nucleotide sequence ID" value="NZ_BMYN01000010.1"/>
</dbReference>
<dbReference type="OrthoDB" id="6345267at2"/>
<proteinExistence type="predicted"/>
<reference evidence="2 3" key="1">
    <citation type="submission" date="2016-10" db="EMBL/GenBank/DDBJ databases">
        <authorList>
            <person name="de Groot N.N."/>
        </authorList>
    </citation>
    <scope>NUCLEOTIDE SEQUENCE [LARGE SCALE GENOMIC DNA]</scope>
    <source>
        <strain evidence="2 3">IBRC-M 10445</strain>
    </source>
</reference>
<feature type="region of interest" description="Disordered" evidence="1">
    <location>
        <begin position="445"/>
        <end position="472"/>
    </location>
</feature>
<dbReference type="InterPro" id="IPR036628">
    <property type="entry name" value="Clp_N_dom_sf"/>
</dbReference>
<evidence type="ECO:0008006" key="4">
    <source>
        <dbReference type="Google" id="ProtNLM"/>
    </source>
</evidence>
<sequence>MEDWQQCLAPDCQSALVLARDTVARHGGYVITAEDFLLALLYSVPALAPFLVRQGVDLDELVRTIQAEQPIVSEVHNDGQLSSQLVYWLSRAREVTPSAWLQWPQLLQVLAHDCERLQDRAYVAVLELVRRWPHKPEEKSPEEGEPEGRHPVPLAMPDMAWQRLAEDITVALATRPRSLAWLHGPEGAGKTTWLMLLQKTPALGKVFLDARSEADVCGCLRDLHVWPASGEDLRSRLLVLDHTSPSALLALLGSVSSGLSELLYCWPGPVLLISRRQRPDSRVLQRLSLLLARDCPVYCTPEVSGEQLRAVASLHQPTIELRHKVQLSAGALNFAASHAADGKMTPGTLLQWLEQAAARQNLFASRGPLESLALDARQQALQSRFLLAMARGDEPCQELETSLKFLEQRLAREDLRWQARKHNGTLRILLTEDLEAEPMPWLAGTDGPVHYTPDNKLTQGETAGARPGNLHS</sequence>
<dbReference type="Proteomes" id="UP000199445">
    <property type="component" value="Unassembled WGS sequence"/>
</dbReference>
<feature type="region of interest" description="Disordered" evidence="1">
    <location>
        <begin position="134"/>
        <end position="153"/>
    </location>
</feature>
<dbReference type="InterPro" id="IPR027417">
    <property type="entry name" value="P-loop_NTPase"/>
</dbReference>
<dbReference type="EMBL" id="FOSC01000001">
    <property type="protein sequence ID" value="SFJ17652.1"/>
    <property type="molecule type" value="Genomic_DNA"/>
</dbReference>
<evidence type="ECO:0000313" key="3">
    <source>
        <dbReference type="Proteomes" id="UP000199445"/>
    </source>
</evidence>
<evidence type="ECO:0000313" key="2">
    <source>
        <dbReference type="EMBL" id="SFJ17652.1"/>
    </source>
</evidence>
<protein>
    <recommendedName>
        <fullName evidence="4">ClpA/ClpB-like protein</fullName>
    </recommendedName>
</protein>
<feature type="compositionally biased region" description="Basic and acidic residues" evidence="1">
    <location>
        <begin position="134"/>
        <end position="150"/>
    </location>
</feature>
<dbReference type="AlphaFoldDB" id="A0A1I3P887"/>
<dbReference type="SUPFAM" id="SSF52540">
    <property type="entry name" value="P-loop containing nucleoside triphosphate hydrolases"/>
    <property type="match status" value="1"/>
</dbReference>